<organism evidence="1 3">
    <name type="scientific">Streptococcus sanguinis</name>
    <dbReference type="NCBI Taxonomy" id="1305"/>
    <lineage>
        <taxon>Bacteria</taxon>
        <taxon>Bacillati</taxon>
        <taxon>Bacillota</taxon>
        <taxon>Bacilli</taxon>
        <taxon>Lactobacillales</taxon>
        <taxon>Streptococcaceae</taxon>
        <taxon>Streptococcus</taxon>
    </lineage>
</organism>
<sequence length="139" mass="16338">MGFIRKEIGEREKKLLEDFSIEEKELALPFLLEDEKRGIFLCVKQFRIGEGKYQVLAMMLGGHLLEFRLEEERADRYPVRNEEDQSVKGLSTETISQLVIPKVLKGREDKIVTVIQHALSQINPYYDTKIREVNHVEYR</sequence>
<dbReference type="Proteomes" id="UP000183504">
    <property type="component" value="Unassembled WGS sequence"/>
</dbReference>
<protein>
    <submittedName>
        <fullName evidence="1">Uncharacterized protein</fullName>
    </submittedName>
</protein>
<dbReference type="RefSeq" id="WP_002895228.1">
    <property type="nucleotide sequence ID" value="NZ_CDMW01000001.1"/>
</dbReference>
<evidence type="ECO:0000313" key="3">
    <source>
        <dbReference type="Proteomes" id="UP000183504"/>
    </source>
</evidence>
<proteinExistence type="predicted"/>
<name>A0A0B7GR36_STRSA</name>
<dbReference type="EMBL" id="CDMW01000001">
    <property type="protein sequence ID" value="CEL90534.1"/>
    <property type="molecule type" value="Genomic_DNA"/>
</dbReference>
<accession>A0A0B7GR36</accession>
<dbReference type="AlphaFoldDB" id="A0A0B7GR36"/>
<reference evidence="1 3" key="1">
    <citation type="submission" date="2015-01" db="EMBL/GenBank/DDBJ databases">
        <authorList>
            <person name="Pelicic Vladimir"/>
        </authorList>
    </citation>
    <scope>NUCLEOTIDE SEQUENCE [LARGE SCALE GENOMIC DNA]</scope>
    <source>
        <strain evidence="1 3">2908</strain>
    </source>
</reference>
<dbReference type="EMBL" id="CP054570">
    <property type="protein sequence ID" value="QKQ43677.1"/>
    <property type="molecule type" value="Genomic_DNA"/>
</dbReference>
<reference evidence="2 4" key="2">
    <citation type="submission" date="2020-05" db="EMBL/GenBank/DDBJ databases">
        <title>FDA dAtabase for Regulatory Grade micrObial Sequences (FDA-ARGOS): Supporting development and validation of Infectious Disease Dx tests.</title>
        <authorList>
            <person name="Bojja K."/>
            <person name="Kessler A."/>
            <person name="Tallon L."/>
            <person name="Sadzewicz L."/>
            <person name="Zhao X."/>
            <person name="Vavikolanu K."/>
            <person name="Mehta A."/>
            <person name="Aluvathingal J."/>
            <person name="Nadendla S."/>
            <person name="Myers T."/>
            <person name="Yan Y."/>
            <person name="Sichtig H."/>
        </authorList>
    </citation>
    <scope>NUCLEOTIDE SEQUENCE [LARGE SCALE GENOMIC DNA]</scope>
    <source>
        <strain evidence="2 4">FDAARGOS_770</strain>
    </source>
</reference>
<evidence type="ECO:0000313" key="1">
    <source>
        <dbReference type="EMBL" id="CEL90534.1"/>
    </source>
</evidence>
<evidence type="ECO:0000313" key="2">
    <source>
        <dbReference type="EMBL" id="QKQ43677.1"/>
    </source>
</evidence>
<dbReference type="Proteomes" id="UP000509459">
    <property type="component" value="Chromosome"/>
</dbReference>
<gene>
    <name evidence="2" type="ORF">FOC72_03730</name>
    <name evidence="1" type="ORF">SSV_1237</name>
</gene>
<evidence type="ECO:0000313" key="4">
    <source>
        <dbReference type="Proteomes" id="UP000509459"/>
    </source>
</evidence>